<sequence length="189" mass="20887">MDTPSASKRVFTDTIRDDIRASNTFRTSADTSPDLAAKLRETAMRARKSVTEGYKTNNSLTRSTTPSRIFGKAQSTGTIFSSPYQVNAQRLKRRHSQSELDEEMDDAQKADGDLSVQVKEAPGTVMLLDGREDRPVKPLRNKSRALMATQSLPLLSELEPGQAPANHGNNSQVEDDWSMDATSFEVKPL</sequence>
<feature type="region of interest" description="Disordered" evidence="1">
    <location>
        <begin position="157"/>
        <end position="189"/>
    </location>
</feature>
<evidence type="ECO:0000256" key="1">
    <source>
        <dbReference type="SAM" id="MobiDB-lite"/>
    </source>
</evidence>
<dbReference type="Proteomes" id="UP001498398">
    <property type="component" value="Unassembled WGS sequence"/>
</dbReference>
<name>A0ABR1K4K4_9AGAR</name>
<comment type="caution">
    <text evidence="2">The sequence shown here is derived from an EMBL/GenBank/DDBJ whole genome shotgun (WGS) entry which is preliminary data.</text>
</comment>
<evidence type="ECO:0000313" key="3">
    <source>
        <dbReference type="Proteomes" id="UP001498398"/>
    </source>
</evidence>
<feature type="region of interest" description="Disordered" evidence="1">
    <location>
        <begin position="87"/>
        <end position="111"/>
    </location>
</feature>
<accession>A0ABR1K4K4</accession>
<keyword evidence="3" id="KW-1185">Reference proteome</keyword>
<proteinExistence type="predicted"/>
<reference evidence="2 3" key="1">
    <citation type="submission" date="2024-01" db="EMBL/GenBank/DDBJ databases">
        <title>A draft genome for the cacao thread blight pathogen Marasmiellus scandens.</title>
        <authorList>
            <person name="Baruah I.K."/>
            <person name="Leung J."/>
            <person name="Bukari Y."/>
            <person name="Amoako-Attah I."/>
            <person name="Meinhardt L.W."/>
            <person name="Bailey B.A."/>
            <person name="Cohen S.P."/>
        </authorList>
    </citation>
    <scope>NUCLEOTIDE SEQUENCE [LARGE SCALE GENOMIC DNA]</scope>
    <source>
        <strain evidence="2 3">GH-19</strain>
    </source>
</reference>
<gene>
    <name evidence="2" type="ORF">VKT23_002097</name>
</gene>
<evidence type="ECO:0000313" key="2">
    <source>
        <dbReference type="EMBL" id="KAK7470675.1"/>
    </source>
</evidence>
<organism evidence="2 3">
    <name type="scientific">Marasmiellus scandens</name>
    <dbReference type="NCBI Taxonomy" id="2682957"/>
    <lineage>
        <taxon>Eukaryota</taxon>
        <taxon>Fungi</taxon>
        <taxon>Dikarya</taxon>
        <taxon>Basidiomycota</taxon>
        <taxon>Agaricomycotina</taxon>
        <taxon>Agaricomycetes</taxon>
        <taxon>Agaricomycetidae</taxon>
        <taxon>Agaricales</taxon>
        <taxon>Marasmiineae</taxon>
        <taxon>Omphalotaceae</taxon>
        <taxon>Marasmiellus</taxon>
    </lineage>
</organism>
<protein>
    <submittedName>
        <fullName evidence="2">Uncharacterized protein</fullName>
    </submittedName>
</protein>
<dbReference type="EMBL" id="JBANRG010000002">
    <property type="protein sequence ID" value="KAK7470675.1"/>
    <property type="molecule type" value="Genomic_DNA"/>
</dbReference>